<name>A0AAP4ACX7_CLOPF</name>
<evidence type="ECO:0000313" key="2">
    <source>
        <dbReference type="Proteomes" id="UP001222958"/>
    </source>
</evidence>
<organism evidence="1 2">
    <name type="scientific">Clostridium perfringens</name>
    <dbReference type="NCBI Taxonomy" id="1502"/>
    <lineage>
        <taxon>Bacteria</taxon>
        <taxon>Bacillati</taxon>
        <taxon>Bacillota</taxon>
        <taxon>Clostridia</taxon>
        <taxon>Eubacteriales</taxon>
        <taxon>Clostridiaceae</taxon>
        <taxon>Clostridium</taxon>
    </lineage>
</organism>
<gene>
    <name evidence="1" type="ORF">QDQ28_15100</name>
</gene>
<sequence>MTKKKYEPVEIDYSKLRKSTTKTQIPVYFAISEEELKERMARTWERIQKQKREKSYK</sequence>
<accession>A0AAP4ACX7</accession>
<protein>
    <submittedName>
        <fullName evidence="1">Uncharacterized protein</fullName>
    </submittedName>
</protein>
<proteinExistence type="predicted"/>
<dbReference type="EMBL" id="JARVUX010000016">
    <property type="protein sequence ID" value="MDH2337499.1"/>
    <property type="molecule type" value="Genomic_DNA"/>
</dbReference>
<dbReference type="Proteomes" id="UP001222958">
    <property type="component" value="Unassembled WGS sequence"/>
</dbReference>
<comment type="caution">
    <text evidence="1">The sequence shown here is derived from an EMBL/GenBank/DDBJ whole genome shotgun (WGS) entry which is preliminary data.</text>
</comment>
<evidence type="ECO:0000313" key="1">
    <source>
        <dbReference type="EMBL" id="MDH2337499.1"/>
    </source>
</evidence>
<reference evidence="1" key="1">
    <citation type="submission" date="2023-04" db="EMBL/GenBank/DDBJ databases">
        <title>Epidemiological investigation of Clostridium perfringens isolated from cattle.</title>
        <authorList>
            <person name="Tian R."/>
        </authorList>
    </citation>
    <scope>NUCLEOTIDE SEQUENCE</scope>
    <source>
        <strain evidence="1">ZWCP172</strain>
    </source>
</reference>
<dbReference type="RefSeq" id="WP_003468591.1">
    <property type="nucleotide sequence ID" value="NZ_CATNYF010000012.1"/>
</dbReference>
<dbReference type="AlphaFoldDB" id="A0AAP4ACX7"/>